<reference evidence="2 3" key="1">
    <citation type="submission" date="2021-07" db="EMBL/GenBank/DDBJ databases">
        <authorList>
            <person name="Palmer J.M."/>
        </authorList>
    </citation>
    <scope>NUCLEOTIDE SEQUENCE [LARGE SCALE GENOMIC DNA]</scope>
    <source>
        <strain evidence="2 3">AT_MEX2019</strain>
        <tissue evidence="2">Muscle</tissue>
    </source>
</reference>
<comment type="caution">
    <text evidence="2">The sequence shown here is derived from an EMBL/GenBank/DDBJ whole genome shotgun (WGS) entry which is preliminary data.</text>
</comment>
<evidence type="ECO:0000256" key="1">
    <source>
        <dbReference type="SAM" id="MobiDB-lite"/>
    </source>
</evidence>
<organism evidence="2 3">
    <name type="scientific">Ataeniobius toweri</name>
    <dbReference type="NCBI Taxonomy" id="208326"/>
    <lineage>
        <taxon>Eukaryota</taxon>
        <taxon>Metazoa</taxon>
        <taxon>Chordata</taxon>
        <taxon>Craniata</taxon>
        <taxon>Vertebrata</taxon>
        <taxon>Euteleostomi</taxon>
        <taxon>Actinopterygii</taxon>
        <taxon>Neopterygii</taxon>
        <taxon>Teleostei</taxon>
        <taxon>Neoteleostei</taxon>
        <taxon>Acanthomorphata</taxon>
        <taxon>Ovalentaria</taxon>
        <taxon>Atherinomorphae</taxon>
        <taxon>Cyprinodontiformes</taxon>
        <taxon>Goodeidae</taxon>
        <taxon>Ataeniobius</taxon>
    </lineage>
</organism>
<proteinExistence type="predicted"/>
<dbReference type="Proteomes" id="UP001345963">
    <property type="component" value="Unassembled WGS sequence"/>
</dbReference>
<dbReference type="EMBL" id="JAHUTI010033961">
    <property type="protein sequence ID" value="MED6243476.1"/>
    <property type="molecule type" value="Genomic_DNA"/>
</dbReference>
<accession>A0ABU7AZ27</accession>
<feature type="non-terminal residue" evidence="2">
    <location>
        <position position="132"/>
    </location>
</feature>
<evidence type="ECO:0000313" key="3">
    <source>
        <dbReference type="Proteomes" id="UP001345963"/>
    </source>
</evidence>
<gene>
    <name evidence="2" type="primary">TUBGCP5</name>
    <name evidence="2" type="ORF">ATANTOWER_020901</name>
</gene>
<feature type="region of interest" description="Disordered" evidence="1">
    <location>
        <begin position="1"/>
        <end position="24"/>
    </location>
</feature>
<keyword evidence="3" id="KW-1185">Reference proteome</keyword>
<name>A0ABU7AZ27_9TELE</name>
<evidence type="ECO:0000313" key="2">
    <source>
        <dbReference type="EMBL" id="MED6243476.1"/>
    </source>
</evidence>
<protein>
    <submittedName>
        <fullName evidence="2">Gamma-tubulin complex component 5</fullName>
    </submittedName>
</protein>
<sequence length="132" mass="14669">MVDNEEKLNDAASGSSGGDQGSSNRQLTMVSFLKPVLKQIIMAGKSMQLLKNLHCKEAEDSERSSRDAERKSLYTLFLESVQSRLSSPEESPTDKVTERQATTRSLIKMQSIMAQHLETNDVHDPLLAINFA</sequence>